<protein>
    <submittedName>
        <fullName evidence="1">Uncharacterized protein</fullName>
    </submittedName>
</protein>
<dbReference type="AlphaFoldDB" id="A0A9D2SAT9"/>
<sequence length="73" mass="8418">EVSFPRLMSPEMTNFDLIPSPAGDGTLRGYLRGRFFDRLTQDIPGMSCVFVVMDSRKKKQHSVWSAVSFFWSR</sequence>
<gene>
    <name evidence="1" type="ORF">H9712_03415</name>
</gene>
<comment type="caution">
    <text evidence="1">The sequence shown here is derived from an EMBL/GenBank/DDBJ whole genome shotgun (WGS) entry which is preliminary data.</text>
</comment>
<reference evidence="1" key="1">
    <citation type="journal article" date="2021" name="PeerJ">
        <title>Extensive microbial diversity within the chicken gut microbiome revealed by metagenomics and culture.</title>
        <authorList>
            <person name="Gilroy R."/>
            <person name="Ravi A."/>
            <person name="Getino M."/>
            <person name="Pursley I."/>
            <person name="Horton D.L."/>
            <person name="Alikhan N.F."/>
            <person name="Baker D."/>
            <person name="Gharbi K."/>
            <person name="Hall N."/>
            <person name="Watson M."/>
            <person name="Adriaenssens E.M."/>
            <person name="Foster-Nyarko E."/>
            <person name="Jarju S."/>
            <person name="Secka A."/>
            <person name="Antonio M."/>
            <person name="Oren A."/>
            <person name="Chaudhuri R.R."/>
            <person name="La Ragione R."/>
            <person name="Hildebrand F."/>
            <person name="Pallen M.J."/>
        </authorList>
    </citation>
    <scope>NUCLEOTIDE SEQUENCE</scope>
    <source>
        <strain evidence="1">CHK192-8294</strain>
    </source>
</reference>
<dbReference type="Proteomes" id="UP000823921">
    <property type="component" value="Unassembled WGS sequence"/>
</dbReference>
<accession>A0A9D2SAT9</accession>
<organism evidence="1 2">
    <name type="scientific">Candidatus Flavonifractor intestinigallinarum</name>
    <dbReference type="NCBI Taxonomy" id="2838586"/>
    <lineage>
        <taxon>Bacteria</taxon>
        <taxon>Bacillati</taxon>
        <taxon>Bacillota</taxon>
        <taxon>Clostridia</taxon>
        <taxon>Eubacteriales</taxon>
        <taxon>Oscillospiraceae</taxon>
        <taxon>Flavonifractor</taxon>
    </lineage>
</organism>
<evidence type="ECO:0000313" key="2">
    <source>
        <dbReference type="Proteomes" id="UP000823921"/>
    </source>
</evidence>
<reference evidence="1" key="2">
    <citation type="submission" date="2021-04" db="EMBL/GenBank/DDBJ databases">
        <authorList>
            <person name="Gilroy R."/>
        </authorList>
    </citation>
    <scope>NUCLEOTIDE SEQUENCE</scope>
    <source>
        <strain evidence="1">CHK192-8294</strain>
    </source>
</reference>
<proteinExistence type="predicted"/>
<evidence type="ECO:0000313" key="1">
    <source>
        <dbReference type="EMBL" id="HJB80014.1"/>
    </source>
</evidence>
<name>A0A9D2SAT9_9FIRM</name>
<feature type="non-terminal residue" evidence="1">
    <location>
        <position position="1"/>
    </location>
</feature>
<dbReference type="EMBL" id="DWXO01000033">
    <property type="protein sequence ID" value="HJB80014.1"/>
    <property type="molecule type" value="Genomic_DNA"/>
</dbReference>